<comment type="function">
    <text evidence="3">Acts as a regulatory subunit of the 26S proteasome which is involved in the ATP-dependent degradation of ubiquitinated proteins. Required for proper proteasome assembly.</text>
</comment>
<dbReference type="InterPro" id="IPR054559">
    <property type="entry name" value="PSMD12-CSN4-like_N"/>
</dbReference>
<accession>A0A0W4ZPR2</accession>
<dbReference type="PROSITE" id="PS50250">
    <property type="entry name" value="PCI"/>
    <property type="match status" value="1"/>
</dbReference>
<evidence type="ECO:0000256" key="1">
    <source>
        <dbReference type="ARBA" id="ARBA00006397"/>
    </source>
</evidence>
<evidence type="ECO:0000256" key="4">
    <source>
        <dbReference type="SAM" id="Coils"/>
    </source>
</evidence>
<dbReference type="GO" id="GO:0034515">
    <property type="term" value="C:proteasome storage granule"/>
    <property type="evidence" value="ECO:0007669"/>
    <property type="project" value="EnsemblFungi"/>
</dbReference>
<evidence type="ECO:0000256" key="2">
    <source>
        <dbReference type="ARBA" id="ARBA00022942"/>
    </source>
</evidence>
<evidence type="ECO:0000259" key="5">
    <source>
        <dbReference type="PROSITE" id="PS50250"/>
    </source>
</evidence>
<reference evidence="7" key="1">
    <citation type="journal article" date="2016" name="Nat. Commun.">
        <title>Genome analysis of three Pneumocystis species reveals adaptation mechanisms to life exclusively in mammalian hosts.</title>
        <authorList>
            <person name="Ma L."/>
            <person name="Chen Z."/>
            <person name="Huang D.W."/>
            <person name="Kutty G."/>
            <person name="Ishihara M."/>
            <person name="Wang H."/>
            <person name="Abouelleil A."/>
            <person name="Bishop L."/>
            <person name="Davey E."/>
            <person name="Deng R."/>
            <person name="Deng X."/>
            <person name="Fan L."/>
            <person name="Fantoni G."/>
            <person name="Fitzgerald M."/>
            <person name="Gogineni E."/>
            <person name="Goldberg J.M."/>
            <person name="Handley G."/>
            <person name="Hu X."/>
            <person name="Huber C."/>
            <person name="Jiao X."/>
            <person name="Jones K."/>
            <person name="Levin J.Z."/>
            <person name="Liu Y."/>
            <person name="Macdonald P."/>
            <person name="Melnikov A."/>
            <person name="Raley C."/>
            <person name="Sassi M."/>
            <person name="Sherman B.T."/>
            <person name="Song X."/>
            <person name="Sykes S."/>
            <person name="Tran B."/>
            <person name="Walsh L."/>
            <person name="Xia Y."/>
            <person name="Yang J."/>
            <person name="Young S."/>
            <person name="Zeng Q."/>
            <person name="Zheng X."/>
            <person name="Stephens R."/>
            <person name="Nusbaum C."/>
            <person name="Birren B.W."/>
            <person name="Azadi P."/>
            <person name="Lempicki R.A."/>
            <person name="Cuomo C.A."/>
            <person name="Kovacs J.A."/>
        </authorList>
    </citation>
    <scope>NUCLEOTIDE SEQUENCE [LARGE SCALE GENOMIC DNA]</scope>
    <source>
        <strain evidence="7">B80</strain>
    </source>
</reference>
<evidence type="ECO:0000313" key="6">
    <source>
        <dbReference type="EMBL" id="KTW30363.1"/>
    </source>
</evidence>
<dbReference type="GeneID" id="28935637"/>
<evidence type="ECO:0000256" key="3">
    <source>
        <dbReference type="ARBA" id="ARBA00056471"/>
    </source>
</evidence>
<dbReference type="SUPFAM" id="SSF46785">
    <property type="entry name" value="Winged helix' DNA-binding domain"/>
    <property type="match status" value="1"/>
</dbReference>
<protein>
    <recommendedName>
        <fullName evidence="5">PCI domain-containing protein</fullName>
    </recommendedName>
</protein>
<dbReference type="GO" id="GO:0008541">
    <property type="term" value="C:proteasome regulatory particle, lid subcomplex"/>
    <property type="evidence" value="ECO:0007669"/>
    <property type="project" value="EnsemblFungi"/>
</dbReference>
<dbReference type="GO" id="GO:0034399">
    <property type="term" value="C:nuclear periphery"/>
    <property type="evidence" value="ECO:0007669"/>
    <property type="project" value="UniProtKB-ARBA"/>
</dbReference>
<name>A0A0W4ZPR2_PNEC8</name>
<dbReference type="Pfam" id="PF01399">
    <property type="entry name" value="PCI"/>
    <property type="match status" value="1"/>
</dbReference>
<dbReference type="InterPro" id="IPR000717">
    <property type="entry name" value="PCI_dom"/>
</dbReference>
<dbReference type="OrthoDB" id="268763at2759"/>
<dbReference type="AlphaFoldDB" id="A0A0W4ZPR2"/>
<dbReference type="SMART" id="SM00088">
    <property type="entry name" value="PINT"/>
    <property type="match status" value="1"/>
</dbReference>
<dbReference type="InterPro" id="IPR036390">
    <property type="entry name" value="WH_DNA-bd_sf"/>
</dbReference>
<dbReference type="InterPro" id="IPR036388">
    <property type="entry name" value="WH-like_DNA-bd_sf"/>
</dbReference>
<dbReference type="RefSeq" id="XP_018227154.1">
    <property type="nucleotide sequence ID" value="XM_018369435.1"/>
</dbReference>
<feature type="coiled-coil region" evidence="4">
    <location>
        <begin position="127"/>
        <end position="157"/>
    </location>
</feature>
<keyword evidence="7" id="KW-1185">Reference proteome</keyword>
<evidence type="ECO:0000313" key="7">
    <source>
        <dbReference type="Proteomes" id="UP000054454"/>
    </source>
</evidence>
<dbReference type="EMBL" id="LFVZ01000003">
    <property type="protein sequence ID" value="KTW30363.1"/>
    <property type="molecule type" value="Genomic_DNA"/>
</dbReference>
<dbReference type="PANTHER" id="PTHR10855">
    <property type="entry name" value="26S PROTEASOME NON-ATPASE REGULATORY SUBUNIT 12/COP9 SIGNALOSOME COMPLEX SUBUNIT 4"/>
    <property type="match status" value="1"/>
</dbReference>
<dbReference type="Gene3D" id="1.10.10.10">
    <property type="entry name" value="Winged helix-like DNA-binding domain superfamily/Winged helix DNA-binding domain"/>
    <property type="match status" value="1"/>
</dbReference>
<dbReference type="GO" id="GO:0043161">
    <property type="term" value="P:proteasome-mediated ubiquitin-dependent protein catabolic process"/>
    <property type="evidence" value="ECO:0007669"/>
    <property type="project" value="EnsemblFungi"/>
</dbReference>
<dbReference type="FunFam" id="1.10.10.10:FF:000070">
    <property type="entry name" value="26S proteasome non-ATPase regulatory subunit 12"/>
    <property type="match status" value="1"/>
</dbReference>
<dbReference type="GO" id="GO:0008180">
    <property type="term" value="C:COP9 signalosome"/>
    <property type="evidence" value="ECO:0007669"/>
    <property type="project" value="EnsemblFungi"/>
</dbReference>
<dbReference type="Pfam" id="PF22241">
    <property type="entry name" value="PSMD12-CSN4_N"/>
    <property type="match status" value="1"/>
</dbReference>
<organism evidence="6 7">
    <name type="scientific">Pneumocystis carinii (strain B80)</name>
    <name type="common">Rat pneumocystis pneumonia agent</name>
    <name type="synonym">Pneumocystis carinii f. sp. carinii</name>
    <dbReference type="NCBI Taxonomy" id="1408658"/>
    <lineage>
        <taxon>Eukaryota</taxon>
        <taxon>Fungi</taxon>
        <taxon>Dikarya</taxon>
        <taxon>Ascomycota</taxon>
        <taxon>Taphrinomycotina</taxon>
        <taxon>Pneumocystomycetes</taxon>
        <taxon>Pneumocystaceae</taxon>
        <taxon>Pneumocystis</taxon>
    </lineage>
</organism>
<feature type="domain" description="PCI" evidence="5">
    <location>
        <begin position="234"/>
        <end position="406"/>
    </location>
</feature>
<dbReference type="GO" id="GO:0000338">
    <property type="term" value="P:protein deneddylation"/>
    <property type="evidence" value="ECO:0007669"/>
    <property type="project" value="EnsemblFungi"/>
</dbReference>
<dbReference type="InterPro" id="IPR040134">
    <property type="entry name" value="PSMD12/CSN4"/>
</dbReference>
<gene>
    <name evidence="6" type="ORF">T552_00836</name>
</gene>
<keyword evidence="4" id="KW-0175">Coiled coil</keyword>
<comment type="caution">
    <text evidence="6">The sequence shown here is derived from an EMBL/GenBank/DDBJ whole genome shotgun (WGS) entry which is preliminary data.</text>
</comment>
<comment type="similarity">
    <text evidence="1">Belongs to the proteasome subunit p55 family.</text>
</comment>
<dbReference type="Pfam" id="PF18098">
    <property type="entry name" value="RPN5_C"/>
    <property type="match status" value="1"/>
</dbReference>
<dbReference type="Proteomes" id="UP000054454">
    <property type="component" value="Unassembled WGS sequence"/>
</dbReference>
<sequence>MSYGLLEGPSFDYKEVLDSEIPDIKELAKNNLHSALEKISILEKKTRKGSDLFSTSRLLVLIVELCKNANEWTLMCEQVQLMSKRYGQLKKSLVDMIQEAMKALDIIPSLTTKLECIESLRSITEGKIFLEAERASLTRNLAKIKEEQNNIKEAAELLCELKIETFGSVSKREKTEFILEQIRLCLAKSDYNLASIISRKISIKYFQEEGVEDLKLRYYELLIRIGLYEDNYLEVCKYYKAVYDTPSIIEDETKWKDVLQNIVYFIIISPYGNEQSNLLHHTLADSKLQSLPVHYELIKYFTKIELMRWPKIKEIYGELFRKTSVFDLNDEKGKKRWADLKKRIIEHNIRVVSKYYLRIRLNRLNMLLDLNEKETEEYLSNLVTSGVIYARIDRPAQTVSFMKPKSANVILNEWSWNIGALLEKIEKVRQMILKEEMQAKLSV</sequence>
<proteinExistence type="inferred from homology"/>
<keyword evidence="2" id="KW-0647">Proteasome</keyword>
<dbReference type="VEuPathDB" id="FungiDB:T552_00836"/>
<dbReference type="PANTHER" id="PTHR10855:SF1">
    <property type="entry name" value="26S PROTEASOME NON-ATPASE REGULATORY SUBUNIT 12"/>
    <property type="match status" value="1"/>
</dbReference>
<dbReference type="InterPro" id="IPR040896">
    <property type="entry name" value="RPN5_C"/>
</dbReference>